<accession>A0A0C1E8M6</accession>
<reference evidence="1 2" key="1">
    <citation type="journal article" date="2014" name="Mol. Biol. Evol.">
        <title>Massive expansion of Ubiquitination-related gene families within the Chlamydiae.</title>
        <authorList>
            <person name="Domman D."/>
            <person name="Collingro A."/>
            <person name="Lagkouvardos I."/>
            <person name="Gehre L."/>
            <person name="Weinmaier T."/>
            <person name="Rattei T."/>
            <person name="Subtil A."/>
            <person name="Horn M."/>
        </authorList>
    </citation>
    <scope>NUCLEOTIDE SEQUENCE [LARGE SCALE GENOMIC DNA]</scope>
    <source>
        <strain evidence="1 2">OEW1</strain>
    </source>
</reference>
<protein>
    <recommendedName>
        <fullName evidence="3">SprT-like domain-containing protein</fullName>
    </recommendedName>
</protein>
<dbReference type="RefSeq" id="WP_013924152.1">
    <property type="nucleotide sequence ID" value="NZ_BAWW01000066.1"/>
</dbReference>
<proteinExistence type="predicted"/>
<sequence>MSIMLFREKLETTSGKKLILRFNNNRSTMLSVKWGEPDCVVSLHSFFLGAPQNVMDALACYIKQEHKRIAPTIKIFIEDNLKKLDYSNQIDSSKLSAQGNIYNLQAIYDELNAEYFGGEVKAAITWYGRHSQRNYSRVTFGLYHHLLRLIKINRILDVPHVPEYLVSFVVYHEMLHEACPSYVDEKGINRIHSKEFREREVLFRDYYKAKKWIDQYLGEMFA</sequence>
<evidence type="ECO:0008006" key="3">
    <source>
        <dbReference type="Google" id="ProtNLM"/>
    </source>
</evidence>
<dbReference type="Proteomes" id="UP000031307">
    <property type="component" value="Unassembled WGS sequence"/>
</dbReference>
<dbReference type="PATRIC" id="fig|83552.4.peg.2433"/>
<gene>
    <name evidence="1" type="ORF">DB43_AG00410</name>
</gene>
<dbReference type="OMA" id="DNTHTML"/>
<comment type="caution">
    <text evidence="1">The sequence shown here is derived from an EMBL/GenBank/DDBJ whole genome shotgun (WGS) entry which is preliminary data.</text>
</comment>
<dbReference type="AlphaFoldDB" id="A0A0C1E8M6"/>
<evidence type="ECO:0000313" key="2">
    <source>
        <dbReference type="Proteomes" id="UP000031307"/>
    </source>
</evidence>
<organism evidence="1 2">
    <name type="scientific">Parachlamydia acanthamoebae</name>
    <dbReference type="NCBI Taxonomy" id="83552"/>
    <lineage>
        <taxon>Bacteria</taxon>
        <taxon>Pseudomonadati</taxon>
        <taxon>Chlamydiota</taxon>
        <taxon>Chlamydiia</taxon>
        <taxon>Parachlamydiales</taxon>
        <taxon>Parachlamydiaceae</taxon>
        <taxon>Parachlamydia</taxon>
    </lineage>
</organism>
<evidence type="ECO:0000313" key="1">
    <source>
        <dbReference type="EMBL" id="KIA76463.1"/>
    </source>
</evidence>
<name>A0A0C1E8M6_9BACT</name>
<dbReference type="EMBL" id="JSAM01000117">
    <property type="protein sequence ID" value="KIA76463.1"/>
    <property type="molecule type" value="Genomic_DNA"/>
</dbReference>